<proteinExistence type="predicted"/>
<organism evidence="1 2">
    <name type="scientific">Paramuricea clavata</name>
    <name type="common">Red gorgonian</name>
    <name type="synonym">Violescent sea-whip</name>
    <dbReference type="NCBI Taxonomy" id="317549"/>
    <lineage>
        <taxon>Eukaryota</taxon>
        <taxon>Metazoa</taxon>
        <taxon>Cnidaria</taxon>
        <taxon>Anthozoa</taxon>
        <taxon>Octocorallia</taxon>
        <taxon>Malacalcyonacea</taxon>
        <taxon>Plexauridae</taxon>
        <taxon>Paramuricea</taxon>
    </lineage>
</organism>
<accession>A0A6S7FQT0</accession>
<dbReference type="EMBL" id="CACRXK020000446">
    <property type="protein sequence ID" value="CAB3981938.1"/>
    <property type="molecule type" value="Genomic_DNA"/>
</dbReference>
<name>A0A6S7FQT0_PARCT</name>
<dbReference type="Proteomes" id="UP001152795">
    <property type="component" value="Unassembled WGS sequence"/>
</dbReference>
<sequence length="235" mass="26539">MDRHSIARIQLERRRNAAGLSEVIDRLKREHAVIQRRTHYIFDQKAKTADIIDKCCSLSNEYAIAFGGFVYLFIIIVSCIVGLADGFSYSLVLGVAAIGAVSSIMVGIWCWWNDDIRAHRLEDVRLELIDQIREDTEVLPLLQEILYRIDRSYFGRVPSVLRGLLMLLGGASLMTLLVVAITGGAKTLANMTGMVSIAISFAMFIWEYYTMCRIPYSAQSQLGRELRELANELNQ</sequence>
<evidence type="ECO:0000313" key="1">
    <source>
        <dbReference type="EMBL" id="CAB3981938.1"/>
    </source>
</evidence>
<protein>
    <submittedName>
        <fullName evidence="1">Uncharacterized protein</fullName>
    </submittedName>
</protein>
<dbReference type="AlphaFoldDB" id="A0A6S7FQT0"/>
<keyword evidence="2" id="KW-1185">Reference proteome</keyword>
<evidence type="ECO:0000313" key="2">
    <source>
        <dbReference type="Proteomes" id="UP001152795"/>
    </source>
</evidence>
<reference evidence="1" key="1">
    <citation type="submission" date="2020-04" db="EMBL/GenBank/DDBJ databases">
        <authorList>
            <person name="Alioto T."/>
            <person name="Alioto T."/>
            <person name="Gomez Garrido J."/>
        </authorList>
    </citation>
    <scope>NUCLEOTIDE SEQUENCE</scope>
    <source>
        <strain evidence="1">A484AB</strain>
    </source>
</reference>
<comment type="caution">
    <text evidence="1">The sequence shown here is derived from an EMBL/GenBank/DDBJ whole genome shotgun (WGS) entry which is preliminary data.</text>
</comment>
<gene>
    <name evidence="1" type="ORF">PACLA_8A072708</name>
</gene>